<dbReference type="PATRIC" id="fig|755178.3.peg.612"/>
<gene>
    <name evidence="3" type="ordered locus">Cyan10605_0580</name>
</gene>
<dbReference type="AlphaFoldDB" id="K9Z0P3"/>
<proteinExistence type="predicted"/>
<sequence length="309" mass="35666">METIIMTVGTSLRTNKDDTLPPEKKRPWHNKPKSLDQSLIDNIESAIAWMKATDLELISAETKTFYHLNLREKDEIILLYSATKSGEECAKILKLFFTELGQEDVTIKQIPEVNYEIDVNGSILEKMANLLAELIKNAKGNVTLAATGGFKAQSMIMALSGNIYQVPVCYIHEQYKSLIYLPFLSSDGKVSYGNYKAELPHSTRDRKDIFNLQEGTEHHRPKTWKKAQKILSEIPWIEKIYFDKKAFSAPINNFKLSNYKTKDNCYIFWLYLYEGEKHKIGVSIETTGYNEKHLEEAMRELRERLGHLF</sequence>
<feature type="domain" description="CRISPR system ring nuclease SSO1393-like" evidence="2">
    <location>
        <begin position="63"/>
        <end position="183"/>
    </location>
</feature>
<dbReference type="Proteomes" id="UP000010480">
    <property type="component" value="Chromosome"/>
</dbReference>
<dbReference type="NCBIfam" id="TIGR02619">
    <property type="entry name" value="putative CRISPR-associated protein, APE2256 family"/>
    <property type="match status" value="1"/>
</dbReference>
<dbReference type="HOGENOM" id="CLU_081312_0_0_3"/>
<evidence type="ECO:0000313" key="3">
    <source>
        <dbReference type="EMBL" id="AFZ52719.1"/>
    </source>
</evidence>
<protein>
    <submittedName>
        <fullName evidence="3">CRISPR-associated protein, APE2256 family</fullName>
    </submittedName>
</protein>
<evidence type="ECO:0000259" key="2">
    <source>
        <dbReference type="Pfam" id="PF09651"/>
    </source>
</evidence>
<reference evidence="4" key="1">
    <citation type="journal article" date="2013" name="Proc. Natl. Acad. Sci. U.S.A.">
        <title>Improving the coverage of the cyanobacterial phylum using diversity-driven genome sequencing.</title>
        <authorList>
            <person name="Shih P.M."/>
            <person name="Wu D."/>
            <person name="Latifi A."/>
            <person name="Axen S.D."/>
            <person name="Fewer D.P."/>
            <person name="Talla E."/>
            <person name="Calteau A."/>
            <person name="Cai F."/>
            <person name="Tandeau de Marsac N."/>
            <person name="Rippka R."/>
            <person name="Herdman M."/>
            <person name="Sivonen K."/>
            <person name="Coursin T."/>
            <person name="Laurent T."/>
            <person name="Goodwin L."/>
            <person name="Nolan M."/>
            <person name="Davenport K.W."/>
            <person name="Han C.S."/>
            <person name="Rubin E.M."/>
            <person name="Eisen J.A."/>
            <person name="Woyke T."/>
            <person name="Gugger M."/>
            <person name="Kerfeld C.A."/>
        </authorList>
    </citation>
    <scope>NUCLEOTIDE SEQUENCE [LARGE SCALE GENOMIC DNA]</scope>
    <source>
        <strain evidence="4">PCC 10605</strain>
    </source>
</reference>
<keyword evidence="4" id="KW-1185">Reference proteome</keyword>
<feature type="region of interest" description="Disordered" evidence="1">
    <location>
        <begin position="14"/>
        <end position="33"/>
    </location>
</feature>
<dbReference type="KEGG" id="can:Cyan10605_0580"/>
<organism evidence="3 4">
    <name type="scientific">Cyanobacterium aponinum (strain PCC 10605)</name>
    <dbReference type="NCBI Taxonomy" id="755178"/>
    <lineage>
        <taxon>Bacteria</taxon>
        <taxon>Bacillati</taxon>
        <taxon>Cyanobacteriota</taxon>
        <taxon>Cyanophyceae</taxon>
        <taxon>Oscillatoriophycideae</taxon>
        <taxon>Chroococcales</taxon>
        <taxon>Geminocystaceae</taxon>
        <taxon>Cyanobacterium</taxon>
    </lineage>
</organism>
<evidence type="ECO:0000256" key="1">
    <source>
        <dbReference type="SAM" id="MobiDB-lite"/>
    </source>
</evidence>
<name>K9Z0P3_CYAAP</name>
<feature type="compositionally biased region" description="Basic and acidic residues" evidence="1">
    <location>
        <begin position="14"/>
        <end position="25"/>
    </location>
</feature>
<dbReference type="eggNOG" id="COG4006">
    <property type="taxonomic scope" value="Bacteria"/>
</dbReference>
<dbReference type="RefSeq" id="WP_015218450.1">
    <property type="nucleotide sequence ID" value="NC_019776.1"/>
</dbReference>
<dbReference type="EMBL" id="CP003947">
    <property type="protein sequence ID" value="AFZ52719.1"/>
    <property type="molecule type" value="Genomic_DNA"/>
</dbReference>
<dbReference type="OrthoDB" id="9772362at2"/>
<dbReference type="InterPro" id="IPR013442">
    <property type="entry name" value="SSO1393-like"/>
</dbReference>
<evidence type="ECO:0000313" key="4">
    <source>
        <dbReference type="Proteomes" id="UP000010480"/>
    </source>
</evidence>
<dbReference type="Gene3D" id="3.40.50.10770">
    <property type="entry name" value="Hypothetical protein VC1899 like domain (Restriction endonuclease-like)"/>
    <property type="match status" value="1"/>
</dbReference>
<dbReference type="STRING" id="755178.Cyan10605_0580"/>
<accession>K9Z0P3</accession>
<dbReference type="Pfam" id="PF09651">
    <property type="entry name" value="Cas_APE2256"/>
    <property type="match status" value="1"/>
</dbReference>